<evidence type="ECO:0008006" key="4">
    <source>
        <dbReference type="Google" id="ProtNLM"/>
    </source>
</evidence>
<evidence type="ECO:0000313" key="2">
    <source>
        <dbReference type="EMBL" id="MBE9663541.1"/>
    </source>
</evidence>
<dbReference type="SUPFAM" id="SSF49464">
    <property type="entry name" value="Carboxypeptidase regulatory domain-like"/>
    <property type="match status" value="1"/>
</dbReference>
<name>A0A929L5E8_9SPHI</name>
<organism evidence="2 3">
    <name type="scientific">Mucilaginibacter myungsuensis</name>
    <dbReference type="NCBI Taxonomy" id="649104"/>
    <lineage>
        <taxon>Bacteria</taxon>
        <taxon>Pseudomonadati</taxon>
        <taxon>Bacteroidota</taxon>
        <taxon>Sphingobacteriia</taxon>
        <taxon>Sphingobacteriales</taxon>
        <taxon>Sphingobacteriaceae</taxon>
        <taxon>Mucilaginibacter</taxon>
    </lineage>
</organism>
<accession>A0A929L5E8</accession>
<keyword evidence="3" id="KW-1185">Reference proteome</keyword>
<comment type="caution">
    <text evidence="2">The sequence shown here is derived from an EMBL/GenBank/DDBJ whole genome shotgun (WGS) entry which is preliminary data.</text>
</comment>
<feature type="signal peptide" evidence="1">
    <location>
        <begin position="1"/>
        <end position="21"/>
    </location>
</feature>
<dbReference type="RefSeq" id="WP_194112765.1">
    <property type="nucleotide sequence ID" value="NZ_JADFFL010000006.1"/>
</dbReference>
<keyword evidence="1" id="KW-0732">Signal</keyword>
<evidence type="ECO:0000313" key="3">
    <source>
        <dbReference type="Proteomes" id="UP000622475"/>
    </source>
</evidence>
<feature type="chain" id="PRO_5038104019" description="Carboxypeptidase-like protein" evidence="1">
    <location>
        <begin position="22"/>
        <end position="234"/>
    </location>
</feature>
<dbReference type="InterPro" id="IPR008969">
    <property type="entry name" value="CarboxyPept-like_regulatory"/>
</dbReference>
<dbReference type="EMBL" id="JADFFL010000006">
    <property type="protein sequence ID" value="MBE9663541.1"/>
    <property type="molecule type" value="Genomic_DNA"/>
</dbReference>
<proteinExistence type="predicted"/>
<protein>
    <recommendedName>
        <fullName evidence="4">Carboxypeptidase-like protein</fullName>
    </recommendedName>
</protein>
<sequence length="234" mass="26838">MKTTFLTIIACFLFAATATYAQPILKGNVSELGSSKKLTDVFVKDANNARNIALTDKKGNFEIATQTGHILIFAAPGYISDTLYVTDMLNKQIKLKVQGISLREVNVTGSRVSFDPHVEYASVYTKSKVYPLSPSSWFSKEATNARRLKKFFDREEKEREIDMAFSRSRVMTLTPLKDRELSDFLIMYRPTYEWVQKNAKVENALTLYINDSYKKFMALPPEKRKLDMRLDEVK</sequence>
<evidence type="ECO:0000256" key="1">
    <source>
        <dbReference type="SAM" id="SignalP"/>
    </source>
</evidence>
<dbReference type="AlphaFoldDB" id="A0A929L5E8"/>
<gene>
    <name evidence="2" type="ORF">IRJ16_16760</name>
</gene>
<reference evidence="2" key="1">
    <citation type="submission" date="2020-10" db="EMBL/GenBank/DDBJ databases">
        <title>Mucilaginibacter mali sp. nov., isolated from rhizosphere soil of apple orchard.</title>
        <authorList>
            <person name="Lee J.-S."/>
            <person name="Kim H.S."/>
            <person name="Kim J.-S."/>
        </authorList>
    </citation>
    <scope>NUCLEOTIDE SEQUENCE</scope>
    <source>
        <strain evidence="2">KCTC 22746</strain>
    </source>
</reference>
<dbReference type="Proteomes" id="UP000622475">
    <property type="component" value="Unassembled WGS sequence"/>
</dbReference>